<keyword evidence="1" id="KW-0808">Transferase</keyword>
<dbReference type="EMBL" id="WOCD01000001">
    <property type="protein sequence ID" value="MUH71374.1"/>
    <property type="molecule type" value="Genomic_DNA"/>
</dbReference>
<reference evidence="1 2" key="1">
    <citation type="submission" date="2019-11" db="EMBL/GenBank/DDBJ databases">
        <title>P. haliotis isolates from Z. marina roots.</title>
        <authorList>
            <person name="Cohen M."/>
            <person name="Jospin G."/>
            <person name="Eisen J.A."/>
            <person name="Coil D.A."/>
        </authorList>
    </citation>
    <scope>NUCLEOTIDE SEQUENCE [LARGE SCALE GENOMIC DNA]</scope>
    <source>
        <strain evidence="1 2">UCD-MCMsp1aY</strain>
    </source>
</reference>
<evidence type="ECO:0000313" key="2">
    <source>
        <dbReference type="Proteomes" id="UP000439994"/>
    </source>
</evidence>
<organism evidence="1 2">
    <name type="scientific">Psychrosphaera haliotis</name>
    <dbReference type="NCBI Taxonomy" id="555083"/>
    <lineage>
        <taxon>Bacteria</taxon>
        <taxon>Pseudomonadati</taxon>
        <taxon>Pseudomonadota</taxon>
        <taxon>Gammaproteobacteria</taxon>
        <taxon>Alteromonadales</taxon>
        <taxon>Pseudoalteromonadaceae</taxon>
        <taxon>Psychrosphaera</taxon>
    </lineage>
</organism>
<dbReference type="Gene3D" id="3.90.550.10">
    <property type="entry name" value="Spore Coat Polysaccharide Biosynthesis Protein SpsA, Chain A"/>
    <property type="match status" value="1"/>
</dbReference>
<dbReference type="RefSeq" id="WP_155694042.1">
    <property type="nucleotide sequence ID" value="NZ_WOCD01000001.1"/>
</dbReference>
<protein>
    <submittedName>
        <fullName evidence="1">Glycosyltransferase</fullName>
    </submittedName>
</protein>
<comment type="caution">
    <text evidence="1">The sequence shown here is derived from an EMBL/GenBank/DDBJ whole genome shotgun (WGS) entry which is preliminary data.</text>
</comment>
<dbReference type="InterPro" id="IPR029044">
    <property type="entry name" value="Nucleotide-diphossugar_trans"/>
</dbReference>
<gene>
    <name evidence="1" type="ORF">GNP35_01990</name>
</gene>
<dbReference type="PANTHER" id="PTHR35105">
    <property type="entry name" value="EXPRESSED PROTEIN"/>
    <property type="match status" value="1"/>
</dbReference>
<accession>A0A6N8F5D2</accession>
<dbReference type="Proteomes" id="UP000439994">
    <property type="component" value="Unassembled WGS sequence"/>
</dbReference>
<evidence type="ECO:0000313" key="1">
    <source>
        <dbReference type="EMBL" id="MUH71374.1"/>
    </source>
</evidence>
<proteinExistence type="predicted"/>
<dbReference type="SUPFAM" id="SSF53448">
    <property type="entry name" value="Nucleotide-diphospho-sugar transferases"/>
    <property type="match status" value="1"/>
</dbReference>
<dbReference type="GO" id="GO:0016740">
    <property type="term" value="F:transferase activity"/>
    <property type="evidence" value="ECO:0007669"/>
    <property type="project" value="UniProtKB-KW"/>
</dbReference>
<sequence>MRKVFIGYTSYQDVVYQVAKHSIERQSEDVKCYPIIQQALRDLGIYYRPVDTNGSTEFSITRFLTPWLAGYKGWVMFCDNDVLALGDINELFDLADDKYAIMCVKHSHKPTETVKLDGQKQTQYPRKNWSSVVLWNLEHPKNKQITPELVNEVSPLYLHRFMWLEDHEIGEITRDWNFLVDWYDSKTNSKPKLLHYTDGGPYFKNYQNCDFSENWKAEFKLMTGKEFTDSDLID</sequence>
<dbReference type="OrthoDB" id="583646at2"/>
<dbReference type="AlphaFoldDB" id="A0A6N8F5D2"/>
<name>A0A6N8F5D2_9GAMM</name>
<keyword evidence="2" id="KW-1185">Reference proteome</keyword>
<dbReference type="PANTHER" id="PTHR35105:SF2">
    <property type="entry name" value="PROTEIN CDI"/>
    <property type="match status" value="1"/>
</dbReference>